<keyword evidence="3" id="KW-0238">DNA-binding</keyword>
<dbReference type="Pfam" id="PF02796">
    <property type="entry name" value="HTH_7"/>
    <property type="match status" value="1"/>
</dbReference>
<dbReference type="PROSITE" id="PS00398">
    <property type="entry name" value="RECOMBINASES_2"/>
    <property type="match status" value="1"/>
</dbReference>
<name>E8X813_GRATM</name>
<dbReference type="CDD" id="cd03768">
    <property type="entry name" value="SR_ResInv"/>
    <property type="match status" value="1"/>
</dbReference>
<evidence type="ECO:0000259" key="8">
    <source>
        <dbReference type="PROSITE" id="PS51736"/>
    </source>
</evidence>
<dbReference type="InterPro" id="IPR006118">
    <property type="entry name" value="Recombinase_CS"/>
</dbReference>
<dbReference type="HOGENOM" id="CLU_010686_8_3_0"/>
<dbReference type="RefSeq" id="WP_013573316.1">
    <property type="nucleotide sequence ID" value="NC_015060.1"/>
</dbReference>
<geneLocation type="plasmid" evidence="9 10">
    <name>pACIX905</name>
</geneLocation>
<dbReference type="Pfam" id="PF00239">
    <property type="entry name" value="Resolvase"/>
    <property type="match status" value="1"/>
</dbReference>
<dbReference type="Gene3D" id="3.40.50.1390">
    <property type="entry name" value="Resolvase, N-terminal catalytic domain"/>
    <property type="match status" value="1"/>
</dbReference>
<dbReference type="AlphaFoldDB" id="E8X813"/>
<keyword evidence="2" id="KW-0229">DNA integration</keyword>
<dbReference type="CDD" id="cd00569">
    <property type="entry name" value="HTH_Hin_like"/>
    <property type="match status" value="1"/>
</dbReference>
<feature type="domain" description="Resolvase/invertase-type recombinase catalytic" evidence="8">
    <location>
        <begin position="21"/>
        <end position="154"/>
    </location>
</feature>
<dbReference type="Gene3D" id="1.10.10.60">
    <property type="entry name" value="Homeodomain-like"/>
    <property type="match status" value="1"/>
</dbReference>
<dbReference type="PANTHER" id="PTHR30461">
    <property type="entry name" value="DNA-INVERTASE FROM LAMBDOID PROPHAGE"/>
    <property type="match status" value="1"/>
</dbReference>
<dbReference type="InterPro" id="IPR006119">
    <property type="entry name" value="Resolv_N"/>
</dbReference>
<dbReference type="GO" id="GO:0015074">
    <property type="term" value="P:DNA integration"/>
    <property type="evidence" value="ECO:0007669"/>
    <property type="project" value="UniProtKB-KW"/>
</dbReference>
<dbReference type="InterPro" id="IPR050639">
    <property type="entry name" value="SSR_resolvase"/>
</dbReference>
<evidence type="ECO:0000256" key="3">
    <source>
        <dbReference type="ARBA" id="ARBA00023125"/>
    </source>
</evidence>
<evidence type="ECO:0000256" key="6">
    <source>
        <dbReference type="PROSITE-ProRule" id="PRU10137"/>
    </source>
</evidence>
<evidence type="ECO:0000256" key="1">
    <source>
        <dbReference type="ARBA" id="ARBA00009913"/>
    </source>
</evidence>
<dbReference type="InterPro" id="IPR006120">
    <property type="entry name" value="Resolvase_HTH_dom"/>
</dbReference>
<comment type="similarity">
    <text evidence="1">Belongs to the site-specific recombinase resolvase family.</text>
</comment>
<sequence length="211" mass="23815">MLQAMPKVVKPNATHHPPKGQTVGYARVSSFEQNENRQLEGMEVDRVFLDKASGKNIQRPQLEALMKFVREGDTVVCHSMDRLGRNLVDLRKTVGELTSRKIGVRFIKENLTLTGDDSPMATLLLNMMGSFAEFEVAWSRERQREGIELAKRDGVYKGRKRLLTPDRAAELTRRLGLGESKAALAREFQLDRTTVYRYIGRAKAQPEGAGK</sequence>
<dbReference type="GO" id="GO:0000150">
    <property type="term" value="F:DNA strand exchange activity"/>
    <property type="evidence" value="ECO:0007669"/>
    <property type="project" value="InterPro"/>
</dbReference>
<feature type="region of interest" description="Disordered" evidence="7">
    <location>
        <begin position="1"/>
        <end position="22"/>
    </location>
</feature>
<dbReference type="InterPro" id="IPR036162">
    <property type="entry name" value="Resolvase-like_N_sf"/>
</dbReference>
<dbReference type="SUPFAM" id="SSF53041">
    <property type="entry name" value="Resolvase-like"/>
    <property type="match status" value="1"/>
</dbReference>
<proteinExistence type="inferred from homology"/>
<keyword evidence="4" id="KW-0233">DNA recombination</keyword>
<evidence type="ECO:0000256" key="5">
    <source>
        <dbReference type="PIRSR" id="PIRSR606118-50"/>
    </source>
</evidence>
<dbReference type="OrthoDB" id="9797501at2"/>
<dbReference type="SMART" id="SM00857">
    <property type="entry name" value="Resolvase"/>
    <property type="match status" value="1"/>
</dbReference>
<dbReference type="PROSITE" id="PS51736">
    <property type="entry name" value="RECOMBINASES_3"/>
    <property type="match status" value="1"/>
</dbReference>
<accession>E8X813</accession>
<evidence type="ECO:0000256" key="4">
    <source>
        <dbReference type="ARBA" id="ARBA00023172"/>
    </source>
</evidence>
<dbReference type="PANTHER" id="PTHR30461:SF26">
    <property type="entry name" value="RESOLVASE HOMOLOG YNEB"/>
    <property type="match status" value="1"/>
</dbReference>
<dbReference type="GO" id="GO:0003677">
    <property type="term" value="F:DNA binding"/>
    <property type="evidence" value="ECO:0007669"/>
    <property type="project" value="UniProtKB-KW"/>
</dbReference>
<keyword evidence="10" id="KW-1185">Reference proteome</keyword>
<dbReference type="KEGG" id="acm:AciX9_4667"/>
<feature type="active site" description="O-(5'-phospho-DNA)-serine intermediate" evidence="5 6">
    <location>
        <position position="29"/>
    </location>
</feature>
<evidence type="ECO:0000313" key="10">
    <source>
        <dbReference type="Proteomes" id="UP000000343"/>
    </source>
</evidence>
<reference evidence="10" key="1">
    <citation type="submission" date="2011-01" db="EMBL/GenBank/DDBJ databases">
        <title>Complete sequence of plasmid5 of Acidobacterium sp. MP5ACTX9.</title>
        <authorList>
            <consortium name="US DOE Joint Genome Institute"/>
            <person name="Lucas S."/>
            <person name="Copeland A."/>
            <person name="Lapidus A."/>
            <person name="Cheng J.-F."/>
            <person name="Goodwin L."/>
            <person name="Pitluck S."/>
            <person name="Teshima H."/>
            <person name="Detter J.C."/>
            <person name="Han C."/>
            <person name="Tapia R."/>
            <person name="Land M."/>
            <person name="Hauser L."/>
            <person name="Kyrpides N."/>
            <person name="Ivanova N."/>
            <person name="Ovchinnikova G."/>
            <person name="Pagani I."/>
            <person name="Rawat S.R."/>
            <person name="Mannisto M."/>
            <person name="Haggblom M.M."/>
            <person name="Woyke T."/>
        </authorList>
    </citation>
    <scope>NUCLEOTIDE SEQUENCE [LARGE SCALE GENOMIC DNA]</scope>
    <source>
        <strain evidence="10">MP5ACTX9</strain>
        <plasmid evidence="10">Plasmid pACIX905</plasmid>
    </source>
</reference>
<organism evidence="10">
    <name type="scientific">Granulicella tundricola (strain ATCC BAA-1859 / DSM 23138 / MP5ACTX9)</name>
    <dbReference type="NCBI Taxonomy" id="1198114"/>
    <lineage>
        <taxon>Bacteria</taxon>
        <taxon>Pseudomonadati</taxon>
        <taxon>Acidobacteriota</taxon>
        <taxon>Terriglobia</taxon>
        <taxon>Terriglobales</taxon>
        <taxon>Acidobacteriaceae</taxon>
        <taxon>Granulicella</taxon>
    </lineage>
</organism>
<gene>
    <name evidence="9" type="ordered locus">AciX9_4667</name>
</gene>
<protein>
    <submittedName>
        <fullName evidence="9">Resolvase domain protein</fullName>
    </submittedName>
</protein>
<dbReference type="PROSITE" id="PS00397">
    <property type="entry name" value="RECOMBINASES_1"/>
    <property type="match status" value="1"/>
</dbReference>
<evidence type="ECO:0000256" key="7">
    <source>
        <dbReference type="SAM" id="MobiDB-lite"/>
    </source>
</evidence>
<evidence type="ECO:0000313" key="9">
    <source>
        <dbReference type="EMBL" id="ADW71597.1"/>
    </source>
</evidence>
<keyword evidence="9" id="KW-0614">Plasmid</keyword>
<dbReference type="Proteomes" id="UP000000343">
    <property type="component" value="Plasmid pACIX905"/>
</dbReference>
<dbReference type="EMBL" id="CP002485">
    <property type="protein sequence ID" value="ADW71597.1"/>
    <property type="molecule type" value="Genomic_DNA"/>
</dbReference>
<dbReference type="SUPFAM" id="SSF46689">
    <property type="entry name" value="Homeodomain-like"/>
    <property type="match status" value="1"/>
</dbReference>
<evidence type="ECO:0000256" key="2">
    <source>
        <dbReference type="ARBA" id="ARBA00022908"/>
    </source>
</evidence>
<dbReference type="InterPro" id="IPR009057">
    <property type="entry name" value="Homeodomain-like_sf"/>
</dbReference>